<dbReference type="EMBL" id="LT994651">
    <property type="protein sequence ID" value="SPN79832.1"/>
    <property type="molecule type" value="Genomic_DNA"/>
</dbReference>
<gene>
    <name evidence="2" type="ORF">BRZCDTV_523</name>
</gene>
<dbReference type="GO" id="GO:0004523">
    <property type="term" value="F:RNA-DNA hybrid ribonuclease activity"/>
    <property type="evidence" value="ECO:0007669"/>
    <property type="project" value="InterPro"/>
</dbReference>
<accession>A0A2R8FFT7</accession>
<dbReference type="Proteomes" id="UP000273054">
    <property type="component" value="Segment"/>
</dbReference>
<dbReference type="InterPro" id="IPR002156">
    <property type="entry name" value="RNaseH_domain"/>
</dbReference>
<dbReference type="InterPro" id="IPR012337">
    <property type="entry name" value="RNaseH-like_sf"/>
</dbReference>
<evidence type="ECO:0000313" key="2">
    <source>
        <dbReference type="EMBL" id="SPN79832.1"/>
    </source>
</evidence>
<sequence length="148" mass="17287">MQCFCDASYNPKTRVAVVGWKIGQESIHHEIIYDTNINRAELQGIVALIRHLQQRGPISTTIFTDCENIVNKHRQREEIISRNYLTKKGKPVTNSDLLREFFTICTDKITIQHIEGHVAKHLMNDNNREFALVDRHVRRMLRQHLKSA</sequence>
<feature type="domain" description="RNase H type-1" evidence="1">
    <location>
        <begin position="1"/>
        <end position="142"/>
    </location>
</feature>
<keyword evidence="3" id="KW-1185">Reference proteome</keyword>
<dbReference type="Pfam" id="PF00075">
    <property type="entry name" value="RNase_H"/>
    <property type="match status" value="1"/>
</dbReference>
<dbReference type="GO" id="GO:0003676">
    <property type="term" value="F:nucleic acid binding"/>
    <property type="evidence" value="ECO:0007669"/>
    <property type="project" value="InterPro"/>
</dbReference>
<protein>
    <submittedName>
        <fullName evidence="2">Ribonuclease H</fullName>
    </submittedName>
</protein>
<reference evidence="2" key="1">
    <citation type="submission" date="2018-03" db="EMBL/GenBank/DDBJ databases">
        <authorList>
            <consortium name="Urmite Genomes"/>
        </authorList>
    </citation>
    <scope>NUCLEOTIDE SEQUENCE [LARGE SCALE GENOMIC DNA]</scope>
    <source>
        <strain evidence="2">IHUMI-27.7</strain>
    </source>
</reference>
<dbReference type="SUPFAM" id="SSF53098">
    <property type="entry name" value="Ribonuclease H-like"/>
    <property type="match status" value="1"/>
</dbReference>
<evidence type="ECO:0000313" key="3">
    <source>
        <dbReference type="Proteomes" id="UP000273054"/>
    </source>
</evidence>
<dbReference type="Gene3D" id="3.30.420.10">
    <property type="entry name" value="Ribonuclease H-like superfamily/Ribonuclease H"/>
    <property type="match status" value="1"/>
</dbReference>
<dbReference type="PROSITE" id="PS50879">
    <property type="entry name" value="RNASE_H_1"/>
    <property type="match status" value="1"/>
</dbReference>
<name>A0A2R8FFT7_9VIRU</name>
<evidence type="ECO:0000259" key="1">
    <source>
        <dbReference type="PROSITE" id="PS50879"/>
    </source>
</evidence>
<dbReference type="InterPro" id="IPR036397">
    <property type="entry name" value="RNaseH_sf"/>
</dbReference>
<proteinExistence type="predicted"/>
<organism evidence="2">
    <name type="scientific">Brazilian cedratvirus IHUMI</name>
    <dbReference type="NCBI Taxonomy" id="2126980"/>
    <lineage>
        <taxon>Viruses</taxon>
        <taxon>Pithoviruses</taxon>
        <taxon>Orthocedratvirinae</taxon>
        <taxon>Alphacedratvirus</taxon>
        <taxon>Alphacedratvirus brasiliense</taxon>
    </lineage>
</organism>